<evidence type="ECO:0000313" key="2">
    <source>
        <dbReference type="Proteomes" id="UP000647133"/>
    </source>
</evidence>
<evidence type="ECO:0000313" key="1">
    <source>
        <dbReference type="EMBL" id="MBD8489413.1"/>
    </source>
</evidence>
<dbReference type="InterPro" id="IPR036641">
    <property type="entry name" value="HPT_dom_sf"/>
</dbReference>
<organism evidence="1 2">
    <name type="scientific">Echinicola arenosa</name>
    <dbReference type="NCBI Taxonomy" id="2774144"/>
    <lineage>
        <taxon>Bacteria</taxon>
        <taxon>Pseudomonadati</taxon>
        <taxon>Bacteroidota</taxon>
        <taxon>Cytophagia</taxon>
        <taxon>Cytophagales</taxon>
        <taxon>Cyclobacteriaceae</taxon>
        <taxon>Echinicola</taxon>
    </lineage>
</organism>
<dbReference type="Proteomes" id="UP000647133">
    <property type="component" value="Unassembled WGS sequence"/>
</dbReference>
<gene>
    <name evidence="1" type="ORF">IFO69_11725</name>
</gene>
<dbReference type="SUPFAM" id="SSF47226">
    <property type="entry name" value="Histidine-containing phosphotransfer domain, HPT domain"/>
    <property type="match status" value="1"/>
</dbReference>
<dbReference type="Gene3D" id="1.20.120.160">
    <property type="entry name" value="HPT domain"/>
    <property type="match status" value="1"/>
</dbReference>
<sequence>MNNGATYMVSSRNINMEKVQEMSEGDLAFQKELLLAISNSVSELKERYREAIDRKDEELIHQARHKVRPTVTIFELRNLSEVLEDGRKLIAAAGMDANFDNHFQEFLKATDNLLRDIEEGDLGIN</sequence>
<dbReference type="RefSeq" id="WP_192010289.1">
    <property type="nucleotide sequence ID" value="NZ_JACYTQ010000003.1"/>
</dbReference>
<evidence type="ECO:0008006" key="3">
    <source>
        <dbReference type="Google" id="ProtNLM"/>
    </source>
</evidence>
<keyword evidence="2" id="KW-1185">Reference proteome</keyword>
<protein>
    <recommendedName>
        <fullName evidence="3">HPt domain-containing protein</fullName>
    </recommendedName>
</protein>
<accession>A0ABR9AKU4</accession>
<comment type="caution">
    <text evidence="1">The sequence shown here is derived from an EMBL/GenBank/DDBJ whole genome shotgun (WGS) entry which is preliminary data.</text>
</comment>
<name>A0ABR9AKU4_9BACT</name>
<proteinExistence type="predicted"/>
<dbReference type="EMBL" id="JACYTQ010000003">
    <property type="protein sequence ID" value="MBD8489413.1"/>
    <property type="molecule type" value="Genomic_DNA"/>
</dbReference>
<reference evidence="1 2" key="1">
    <citation type="submission" date="2020-09" db="EMBL/GenBank/DDBJ databases">
        <title>Echinicola sp. CAU 1574 isolated from sand of Sido Beach.</title>
        <authorList>
            <person name="Kim W."/>
        </authorList>
    </citation>
    <scope>NUCLEOTIDE SEQUENCE [LARGE SCALE GENOMIC DNA]</scope>
    <source>
        <strain evidence="1 2">CAU 1574</strain>
    </source>
</reference>